<evidence type="ECO:0000256" key="1">
    <source>
        <dbReference type="SAM" id="MobiDB-lite"/>
    </source>
</evidence>
<organism evidence="2">
    <name type="scientific">Oryza nivara</name>
    <name type="common">Indian wild rice</name>
    <name type="synonym">Oryza sativa f. spontanea</name>
    <dbReference type="NCBI Taxonomy" id="4536"/>
    <lineage>
        <taxon>Eukaryota</taxon>
        <taxon>Viridiplantae</taxon>
        <taxon>Streptophyta</taxon>
        <taxon>Embryophyta</taxon>
        <taxon>Tracheophyta</taxon>
        <taxon>Spermatophyta</taxon>
        <taxon>Magnoliopsida</taxon>
        <taxon>Liliopsida</taxon>
        <taxon>Poales</taxon>
        <taxon>Poaceae</taxon>
        <taxon>BOP clade</taxon>
        <taxon>Oryzoideae</taxon>
        <taxon>Oryzeae</taxon>
        <taxon>Oryzinae</taxon>
        <taxon>Oryza</taxon>
    </lineage>
</organism>
<sequence>MGSGRWRTVWRRSVEDSGQLGDSMEEVGGGQRPVWGQHERGRWRAAGSGMAGDVDAAAARTSGDGVEEVDGGRHGLGDSVGLGERRCWVPRQRRHEGSGTTADGGGARIKI</sequence>
<keyword evidence="3" id="KW-1185">Reference proteome</keyword>
<evidence type="ECO:0000313" key="2">
    <source>
        <dbReference type="EnsemblPlants" id="ONIVA12G11420.1"/>
    </source>
</evidence>
<reference evidence="2" key="2">
    <citation type="submission" date="2018-04" db="EMBL/GenBank/DDBJ databases">
        <title>OnivRS2 (Oryza nivara Reference Sequence Version 2).</title>
        <authorList>
            <person name="Zhang J."/>
            <person name="Kudrna D."/>
            <person name="Lee S."/>
            <person name="Talag J."/>
            <person name="Rajasekar S."/>
            <person name="Welchert J."/>
            <person name="Hsing Y.-I."/>
            <person name="Wing R.A."/>
        </authorList>
    </citation>
    <scope>NUCLEOTIDE SEQUENCE [LARGE SCALE GENOMIC DNA]</scope>
    <source>
        <strain evidence="2">SL10</strain>
    </source>
</reference>
<dbReference type="EnsemblPlants" id="ONIVA12G11420.1">
    <property type="protein sequence ID" value="ONIVA12G11420.1"/>
    <property type="gene ID" value="ONIVA12G11420"/>
</dbReference>
<proteinExistence type="predicted"/>
<feature type="region of interest" description="Disordered" evidence="1">
    <location>
        <begin position="55"/>
        <end position="81"/>
    </location>
</feature>
<name>A0A0E0JA31_ORYNI</name>
<protein>
    <submittedName>
        <fullName evidence="2">Uncharacterized protein</fullName>
    </submittedName>
</protein>
<accession>A0A0E0JA31</accession>
<feature type="region of interest" description="Disordered" evidence="1">
    <location>
        <begin position="1"/>
        <end position="36"/>
    </location>
</feature>
<feature type="compositionally biased region" description="Gly residues" evidence="1">
    <location>
        <begin position="102"/>
        <end position="111"/>
    </location>
</feature>
<dbReference type="Gramene" id="ONIVA12G11420.1">
    <property type="protein sequence ID" value="ONIVA12G11420.1"/>
    <property type="gene ID" value="ONIVA12G11420"/>
</dbReference>
<dbReference type="AlphaFoldDB" id="A0A0E0JA31"/>
<reference evidence="2" key="1">
    <citation type="submission" date="2015-04" db="UniProtKB">
        <authorList>
            <consortium name="EnsemblPlants"/>
        </authorList>
    </citation>
    <scope>IDENTIFICATION</scope>
    <source>
        <strain evidence="2">SL10</strain>
    </source>
</reference>
<feature type="region of interest" description="Disordered" evidence="1">
    <location>
        <begin position="92"/>
        <end position="111"/>
    </location>
</feature>
<evidence type="ECO:0000313" key="3">
    <source>
        <dbReference type="Proteomes" id="UP000006591"/>
    </source>
</evidence>
<dbReference type="HOGENOM" id="CLU_2254236_0_0_1"/>
<dbReference type="Proteomes" id="UP000006591">
    <property type="component" value="Chromosome 12"/>
</dbReference>